<evidence type="ECO:0000256" key="1">
    <source>
        <dbReference type="ARBA" id="ARBA00004141"/>
    </source>
</evidence>
<protein>
    <submittedName>
        <fullName evidence="8">Uncharacterized protein</fullName>
    </submittedName>
</protein>
<comment type="caution">
    <text evidence="8">The sequence shown here is derived from an EMBL/GenBank/DDBJ whole genome shotgun (WGS) entry which is preliminary data.</text>
</comment>
<evidence type="ECO:0000256" key="3">
    <source>
        <dbReference type="ARBA" id="ARBA00022692"/>
    </source>
</evidence>
<evidence type="ECO:0000256" key="4">
    <source>
        <dbReference type="ARBA" id="ARBA00022989"/>
    </source>
</evidence>
<reference evidence="8" key="1">
    <citation type="journal article" date="2021" name="G3 (Bethesda)">
        <title>Genome and transcriptome analysis of the beet armyworm Spodoptera exigua reveals targets for pest control. .</title>
        <authorList>
            <person name="Simon S."/>
            <person name="Breeschoten T."/>
            <person name="Jansen H.J."/>
            <person name="Dirks R.P."/>
            <person name="Schranz M.E."/>
            <person name="Ros V.I.D."/>
        </authorList>
    </citation>
    <scope>NUCLEOTIDE SEQUENCE</scope>
    <source>
        <strain evidence="8">TB_SE_WUR_2020</strain>
    </source>
</reference>
<proteinExistence type="inferred from homology"/>
<organism evidence="8 9">
    <name type="scientific">Spodoptera exigua</name>
    <name type="common">Beet armyworm</name>
    <name type="synonym">Noctua fulgens</name>
    <dbReference type="NCBI Taxonomy" id="7107"/>
    <lineage>
        <taxon>Eukaryota</taxon>
        <taxon>Metazoa</taxon>
        <taxon>Ecdysozoa</taxon>
        <taxon>Arthropoda</taxon>
        <taxon>Hexapoda</taxon>
        <taxon>Insecta</taxon>
        <taxon>Pterygota</taxon>
        <taxon>Neoptera</taxon>
        <taxon>Endopterygota</taxon>
        <taxon>Lepidoptera</taxon>
        <taxon>Glossata</taxon>
        <taxon>Ditrysia</taxon>
        <taxon>Noctuoidea</taxon>
        <taxon>Noctuidae</taxon>
        <taxon>Amphipyrinae</taxon>
        <taxon>Spodoptera</taxon>
    </lineage>
</organism>
<evidence type="ECO:0000256" key="7">
    <source>
        <dbReference type="SAM" id="Phobius"/>
    </source>
</evidence>
<keyword evidence="3 7" id="KW-0812">Transmembrane</keyword>
<dbReference type="PANTHER" id="PTHR22730">
    <property type="entry name" value="PROMININ PROM PROTEIN"/>
    <property type="match status" value="1"/>
</dbReference>
<dbReference type="Pfam" id="PF05478">
    <property type="entry name" value="Prominin"/>
    <property type="match status" value="1"/>
</dbReference>
<accession>A0A922MXS2</accession>
<dbReference type="AlphaFoldDB" id="A0A922MXS2"/>
<evidence type="ECO:0000313" key="8">
    <source>
        <dbReference type="EMBL" id="KAH9645250.1"/>
    </source>
</evidence>
<dbReference type="GO" id="GO:0016020">
    <property type="term" value="C:membrane"/>
    <property type="evidence" value="ECO:0007669"/>
    <property type="project" value="UniProtKB-SubCell"/>
</dbReference>
<sequence length="94" mass="10284">MTAELGEAIARKLEQYAARLEAGARRGVGRCGPLSRAYNATRDAACRKLLQPAHGYWLALAWALLLLPPLLAVAQRLARLYRNLDAYPGPLVEA</sequence>
<keyword evidence="6" id="KW-0325">Glycoprotein</keyword>
<feature type="transmembrane region" description="Helical" evidence="7">
    <location>
        <begin position="56"/>
        <end position="74"/>
    </location>
</feature>
<gene>
    <name evidence="8" type="ORF">HF086_012128</name>
</gene>
<dbReference type="InterPro" id="IPR008795">
    <property type="entry name" value="Prominin"/>
</dbReference>
<evidence type="ECO:0000256" key="6">
    <source>
        <dbReference type="ARBA" id="ARBA00023180"/>
    </source>
</evidence>
<dbReference type="EMBL" id="JACEFF010000054">
    <property type="protein sequence ID" value="KAH9645250.1"/>
    <property type="molecule type" value="Genomic_DNA"/>
</dbReference>
<keyword evidence="5 7" id="KW-0472">Membrane</keyword>
<keyword evidence="4 7" id="KW-1133">Transmembrane helix</keyword>
<evidence type="ECO:0000313" key="9">
    <source>
        <dbReference type="Proteomes" id="UP000814243"/>
    </source>
</evidence>
<dbReference type="PANTHER" id="PTHR22730:SF1">
    <property type="entry name" value="PROMININ-LIKE PROTEIN"/>
    <property type="match status" value="1"/>
</dbReference>
<evidence type="ECO:0000256" key="2">
    <source>
        <dbReference type="ARBA" id="ARBA00006058"/>
    </source>
</evidence>
<comment type="similarity">
    <text evidence="2">Belongs to the prominin family.</text>
</comment>
<dbReference type="Proteomes" id="UP000814243">
    <property type="component" value="Unassembled WGS sequence"/>
</dbReference>
<comment type="subcellular location">
    <subcellularLocation>
        <location evidence="1">Membrane</location>
        <topology evidence="1">Multi-pass membrane protein</topology>
    </subcellularLocation>
</comment>
<evidence type="ECO:0000256" key="5">
    <source>
        <dbReference type="ARBA" id="ARBA00023136"/>
    </source>
</evidence>
<name>A0A922MXS2_SPOEX</name>